<dbReference type="Gene3D" id="1.10.760.10">
    <property type="entry name" value="Cytochrome c-like domain"/>
    <property type="match status" value="2"/>
</dbReference>
<evidence type="ECO:0000256" key="8">
    <source>
        <dbReference type="PIRSR" id="PIRSR000005-1"/>
    </source>
</evidence>
<evidence type="ECO:0000256" key="7">
    <source>
        <dbReference type="ARBA" id="ARBA00023004"/>
    </source>
</evidence>
<keyword evidence="11" id="KW-0732">Signal</keyword>
<dbReference type="KEGG" id="axe:P40_20865"/>
<feature type="binding site" description="axial binding residue" evidence="9">
    <location>
        <position position="77"/>
    </location>
    <ligand>
        <name>heme c</name>
        <dbReference type="ChEBI" id="CHEBI:61717"/>
        <label>1</label>
    </ligand>
    <ligandPart>
        <name>Fe</name>
        <dbReference type="ChEBI" id="CHEBI:18248"/>
    </ligandPart>
</feature>
<dbReference type="EMBL" id="JAJVKT010000038">
    <property type="protein sequence ID" value="MCE7511070.1"/>
    <property type="molecule type" value="Genomic_DNA"/>
</dbReference>
<dbReference type="PANTHER" id="PTHR33751">
    <property type="entry name" value="CBB3-TYPE CYTOCHROME C OXIDASE SUBUNIT FIXP"/>
    <property type="match status" value="1"/>
</dbReference>
<dbReference type="Pfam" id="PF00034">
    <property type="entry name" value="Cytochrom_C"/>
    <property type="match status" value="2"/>
</dbReference>
<feature type="binding site" description="covalent" evidence="8">
    <location>
        <position position="37"/>
    </location>
    <ligand>
        <name>heme c</name>
        <dbReference type="ChEBI" id="CHEBI:61717"/>
        <label>1</label>
    </ligand>
</feature>
<name>A0A9Q3W5U8_9GAMM</name>
<evidence type="ECO:0000256" key="10">
    <source>
        <dbReference type="SAM" id="MobiDB-lite"/>
    </source>
</evidence>
<evidence type="ECO:0000256" key="9">
    <source>
        <dbReference type="PIRSR" id="PIRSR000005-2"/>
    </source>
</evidence>
<dbReference type="SUPFAM" id="SSF46626">
    <property type="entry name" value="Cytochrome c"/>
    <property type="match status" value="2"/>
</dbReference>
<feature type="signal peptide" evidence="11">
    <location>
        <begin position="1"/>
        <end position="20"/>
    </location>
</feature>
<feature type="binding site" description="covalent" evidence="8">
    <location>
        <position position="34"/>
    </location>
    <ligand>
        <name>heme c</name>
        <dbReference type="ChEBI" id="CHEBI:61717"/>
        <label>1</label>
    </ligand>
</feature>
<dbReference type="GO" id="GO:0020037">
    <property type="term" value="F:heme binding"/>
    <property type="evidence" value="ECO:0007669"/>
    <property type="project" value="InterPro"/>
</dbReference>
<dbReference type="PROSITE" id="PS51007">
    <property type="entry name" value="CYTC"/>
    <property type="match status" value="2"/>
</dbReference>
<keyword evidence="5" id="KW-0574">Periplasm</keyword>
<evidence type="ECO:0000256" key="2">
    <source>
        <dbReference type="ARBA" id="ARBA00022448"/>
    </source>
</evidence>
<dbReference type="RefSeq" id="WP_022994675.1">
    <property type="nucleotide sequence ID" value="NZ_CP012331.1"/>
</dbReference>
<feature type="binding site" description="axial binding residue" evidence="9">
    <location>
        <position position="38"/>
    </location>
    <ligand>
        <name>heme c</name>
        <dbReference type="ChEBI" id="CHEBI:61717"/>
        <label>1</label>
    </ligand>
    <ligandPart>
        <name>Fe</name>
        <dbReference type="ChEBI" id="CHEBI:18248"/>
    </ligandPart>
</feature>
<keyword evidence="3 8" id="KW-0349">Heme</keyword>
<evidence type="ECO:0000256" key="3">
    <source>
        <dbReference type="ARBA" id="ARBA00022617"/>
    </source>
</evidence>
<evidence type="ECO:0000313" key="14">
    <source>
        <dbReference type="Proteomes" id="UP001107961"/>
    </source>
</evidence>
<evidence type="ECO:0000256" key="6">
    <source>
        <dbReference type="ARBA" id="ARBA00022982"/>
    </source>
</evidence>
<feature type="binding site" description="axial binding residue" evidence="9">
    <location>
        <position position="134"/>
    </location>
    <ligand>
        <name>heme c</name>
        <dbReference type="ChEBI" id="CHEBI:61717"/>
        <label>2</label>
    </ligand>
    <ligandPart>
        <name>Fe</name>
        <dbReference type="ChEBI" id="CHEBI:18248"/>
    </ligandPart>
</feature>
<accession>A0A9Q3W5U8</accession>
<dbReference type="PANTHER" id="PTHR33751:SF9">
    <property type="entry name" value="CYTOCHROME C4"/>
    <property type="match status" value="1"/>
</dbReference>
<keyword evidence="6" id="KW-0249">Electron transport</keyword>
<keyword evidence="7 9" id="KW-0408">Iron</keyword>
<feature type="domain" description="Cytochrome c" evidence="12">
    <location>
        <begin position="109"/>
        <end position="210"/>
    </location>
</feature>
<evidence type="ECO:0000256" key="4">
    <source>
        <dbReference type="ARBA" id="ARBA00022723"/>
    </source>
</evidence>
<gene>
    <name evidence="13" type="ORF">LZG35_20745</name>
</gene>
<dbReference type="Proteomes" id="UP001107961">
    <property type="component" value="Unassembled WGS sequence"/>
</dbReference>
<dbReference type="AlphaFoldDB" id="A0A9Q3W5U8"/>
<keyword evidence="14" id="KW-1185">Reference proteome</keyword>
<dbReference type="InterPro" id="IPR024167">
    <property type="entry name" value="Cytochrome_c4-like"/>
</dbReference>
<evidence type="ECO:0000313" key="13">
    <source>
        <dbReference type="EMBL" id="MCE7511070.1"/>
    </source>
</evidence>
<evidence type="ECO:0000259" key="12">
    <source>
        <dbReference type="PROSITE" id="PS51007"/>
    </source>
</evidence>
<comment type="caution">
    <text evidence="13">The sequence shown here is derived from an EMBL/GenBank/DDBJ whole genome shotgun (WGS) entry which is preliminary data.</text>
</comment>
<dbReference type="PIRSF" id="PIRSF000005">
    <property type="entry name" value="Cytochrome_c4"/>
    <property type="match status" value="1"/>
</dbReference>
<comment type="subcellular location">
    <subcellularLocation>
        <location evidence="1">Periplasm</location>
    </subcellularLocation>
</comment>
<protein>
    <submittedName>
        <fullName evidence="13">Cytochrome c4</fullName>
    </submittedName>
</protein>
<reference evidence="13" key="1">
    <citation type="submission" date="2022-01" db="EMBL/GenBank/DDBJ databases">
        <authorList>
            <person name="Karlyshev A.V."/>
            <person name="Jaspars M."/>
        </authorList>
    </citation>
    <scope>NUCLEOTIDE SEQUENCE</scope>
    <source>
        <strain evidence="13">AGSA3-2</strain>
    </source>
</reference>
<proteinExistence type="predicted"/>
<dbReference type="InterPro" id="IPR036909">
    <property type="entry name" value="Cyt_c-like_dom_sf"/>
</dbReference>
<feature type="binding site" description="axial binding residue" evidence="9">
    <location>
        <position position="187"/>
    </location>
    <ligand>
        <name>heme c</name>
        <dbReference type="ChEBI" id="CHEBI:61717"/>
        <label>2</label>
    </ligand>
    <ligandPart>
        <name>Fe</name>
        <dbReference type="ChEBI" id="CHEBI:18248"/>
    </ligandPart>
</feature>
<feature type="binding site" description="covalent" evidence="8">
    <location>
        <position position="130"/>
    </location>
    <ligand>
        <name>heme c</name>
        <dbReference type="ChEBI" id="CHEBI:61717"/>
        <label>2</label>
    </ligand>
</feature>
<evidence type="ECO:0000256" key="1">
    <source>
        <dbReference type="ARBA" id="ARBA00004418"/>
    </source>
</evidence>
<dbReference type="InterPro" id="IPR009056">
    <property type="entry name" value="Cyt_c-like_dom"/>
</dbReference>
<keyword evidence="2" id="KW-0813">Transport</keyword>
<feature type="chain" id="PRO_5040282142" evidence="11">
    <location>
        <begin position="21"/>
        <end position="213"/>
    </location>
</feature>
<organism evidence="13 14">
    <name type="scientific">Alloalcanivorax xenomutans</name>
    <dbReference type="NCBI Taxonomy" id="1094342"/>
    <lineage>
        <taxon>Bacteria</taxon>
        <taxon>Pseudomonadati</taxon>
        <taxon>Pseudomonadota</taxon>
        <taxon>Gammaproteobacteria</taxon>
        <taxon>Oceanospirillales</taxon>
        <taxon>Alcanivoracaceae</taxon>
        <taxon>Alloalcanivorax</taxon>
    </lineage>
</organism>
<evidence type="ECO:0000256" key="11">
    <source>
        <dbReference type="SAM" id="SignalP"/>
    </source>
</evidence>
<feature type="domain" description="Cytochrome c" evidence="12">
    <location>
        <begin position="22"/>
        <end position="100"/>
    </location>
</feature>
<sequence length="213" mass="22168">MKCLKLFVLLAATAVSHAMAAGDVDAGKEKSQPCAACHGADGNSPSGEWPSLAGQGEKYLVEQIQAFKAGDRQNALMAPMVANLSEQDMADLAAYFSAQTIKVGQADPELVEQGERIYRGGVVADGVPACSGCHGPAGEGVEAAGFPALAGQHAQYLEIQLKAFRAAGRGDLGDNVVKRTNDPQEMMRTVAAKMSDAEIKAVASFLNGLSTEE</sequence>
<dbReference type="GO" id="GO:0009055">
    <property type="term" value="F:electron transfer activity"/>
    <property type="evidence" value="ECO:0007669"/>
    <property type="project" value="InterPro"/>
</dbReference>
<comment type="PTM">
    <text evidence="8">Binds 2 heme c groups covalently per subunit.</text>
</comment>
<feature type="region of interest" description="Disordered" evidence="10">
    <location>
        <begin position="32"/>
        <end position="51"/>
    </location>
</feature>
<feature type="binding site" description="covalent" evidence="8">
    <location>
        <position position="133"/>
    </location>
    <ligand>
        <name>heme c</name>
        <dbReference type="ChEBI" id="CHEBI:61717"/>
        <label>2</label>
    </ligand>
</feature>
<keyword evidence="4 9" id="KW-0479">Metal-binding</keyword>
<dbReference type="InterPro" id="IPR050597">
    <property type="entry name" value="Cytochrome_c_Oxidase_Subunit"/>
</dbReference>
<evidence type="ECO:0000256" key="5">
    <source>
        <dbReference type="ARBA" id="ARBA00022764"/>
    </source>
</evidence>
<dbReference type="GO" id="GO:0005506">
    <property type="term" value="F:iron ion binding"/>
    <property type="evidence" value="ECO:0007669"/>
    <property type="project" value="InterPro"/>
</dbReference>
<dbReference type="GO" id="GO:0042597">
    <property type="term" value="C:periplasmic space"/>
    <property type="evidence" value="ECO:0007669"/>
    <property type="project" value="UniProtKB-SubCell"/>
</dbReference>